<feature type="domain" description="AP2/ERF" evidence="7">
    <location>
        <begin position="57"/>
        <end position="115"/>
    </location>
</feature>
<dbReference type="InterPro" id="IPR016177">
    <property type="entry name" value="DNA-bd_dom_sf"/>
</dbReference>
<keyword evidence="5" id="KW-0539">Nucleus</keyword>
<dbReference type="PRINTS" id="PR00367">
    <property type="entry name" value="ETHRSPELEMNT"/>
</dbReference>
<evidence type="ECO:0000256" key="6">
    <source>
        <dbReference type="SAM" id="MobiDB-lite"/>
    </source>
</evidence>
<name>A0AAD3T9B7_NEPGR</name>
<dbReference type="EMBL" id="BSYO01000027">
    <property type="protein sequence ID" value="GMH24366.1"/>
    <property type="molecule type" value="Genomic_DNA"/>
</dbReference>
<dbReference type="Proteomes" id="UP001279734">
    <property type="component" value="Unassembled WGS sequence"/>
</dbReference>
<evidence type="ECO:0000259" key="7">
    <source>
        <dbReference type="PROSITE" id="PS51032"/>
    </source>
</evidence>
<dbReference type="GO" id="GO:0003700">
    <property type="term" value="F:DNA-binding transcription factor activity"/>
    <property type="evidence" value="ECO:0007669"/>
    <property type="project" value="InterPro"/>
</dbReference>
<comment type="caution">
    <text evidence="8">The sequence shown here is derived from an EMBL/GenBank/DDBJ whole genome shotgun (WGS) entry which is preliminary data.</text>
</comment>
<evidence type="ECO:0000313" key="8">
    <source>
        <dbReference type="EMBL" id="GMH24366.1"/>
    </source>
</evidence>
<keyword evidence="9" id="KW-1185">Reference proteome</keyword>
<feature type="compositionally biased region" description="Basic and acidic residues" evidence="6">
    <location>
        <begin position="139"/>
        <end position="150"/>
    </location>
</feature>
<dbReference type="Gene3D" id="3.30.730.10">
    <property type="entry name" value="AP2/ERF domain"/>
    <property type="match status" value="1"/>
</dbReference>
<dbReference type="Pfam" id="PF00847">
    <property type="entry name" value="AP2"/>
    <property type="match status" value="1"/>
</dbReference>
<protein>
    <recommendedName>
        <fullName evidence="7">AP2/ERF domain-containing protein</fullName>
    </recommendedName>
</protein>
<keyword evidence="4" id="KW-0804">Transcription</keyword>
<dbReference type="GO" id="GO:0003677">
    <property type="term" value="F:DNA binding"/>
    <property type="evidence" value="ECO:0007669"/>
    <property type="project" value="UniProtKB-KW"/>
</dbReference>
<reference evidence="8" key="1">
    <citation type="submission" date="2023-05" db="EMBL/GenBank/DDBJ databases">
        <title>Nepenthes gracilis genome sequencing.</title>
        <authorList>
            <person name="Fukushima K."/>
        </authorList>
    </citation>
    <scope>NUCLEOTIDE SEQUENCE</scope>
    <source>
        <strain evidence="8">SING2019-196</strain>
    </source>
</reference>
<sequence>MATGSEREHERSPEAILTDIWASFIGGTNRGAMGEKETLIDFSRPREERVEKARTRRYRGVRRRPWGRYAAEIRDSTKKSARVWLGTFDTAEEAAMAYDTAALRIRGPKAYLNFPLETTGNLMRISHPSGMLDPSASASRREESDLSCDRNRRKRASREWEVINVGTKEEPSLKRTGSLEKTAGDEIDVFEFEDLGSDYLDSLLSSS</sequence>
<evidence type="ECO:0000256" key="1">
    <source>
        <dbReference type="ARBA" id="ARBA00004123"/>
    </source>
</evidence>
<keyword evidence="3" id="KW-0238">DNA-binding</keyword>
<dbReference type="PANTHER" id="PTHR31190">
    <property type="entry name" value="DNA-BINDING DOMAIN"/>
    <property type="match status" value="1"/>
</dbReference>
<proteinExistence type="predicted"/>
<dbReference type="GO" id="GO:0009873">
    <property type="term" value="P:ethylene-activated signaling pathway"/>
    <property type="evidence" value="ECO:0007669"/>
    <property type="project" value="InterPro"/>
</dbReference>
<dbReference type="SMART" id="SM00380">
    <property type="entry name" value="AP2"/>
    <property type="match status" value="1"/>
</dbReference>
<dbReference type="CDD" id="cd00018">
    <property type="entry name" value="AP2"/>
    <property type="match status" value="1"/>
</dbReference>
<comment type="subcellular location">
    <subcellularLocation>
        <location evidence="1">Nucleus</location>
    </subcellularLocation>
</comment>
<feature type="region of interest" description="Disordered" evidence="6">
    <location>
        <begin position="129"/>
        <end position="155"/>
    </location>
</feature>
<dbReference type="InterPro" id="IPR001471">
    <property type="entry name" value="AP2/ERF_dom"/>
</dbReference>
<gene>
    <name evidence="8" type="ORF">Nepgr_026209</name>
</gene>
<dbReference type="InterPro" id="IPR036955">
    <property type="entry name" value="AP2/ERF_dom_sf"/>
</dbReference>
<dbReference type="InterPro" id="IPR044808">
    <property type="entry name" value="ERF_plant"/>
</dbReference>
<dbReference type="PROSITE" id="PS51032">
    <property type="entry name" value="AP2_ERF"/>
    <property type="match status" value="1"/>
</dbReference>
<evidence type="ECO:0000256" key="4">
    <source>
        <dbReference type="ARBA" id="ARBA00023163"/>
    </source>
</evidence>
<evidence type="ECO:0000256" key="2">
    <source>
        <dbReference type="ARBA" id="ARBA00023015"/>
    </source>
</evidence>
<keyword evidence="2" id="KW-0805">Transcription regulation</keyword>
<dbReference type="FunFam" id="3.30.730.10:FF:000001">
    <property type="entry name" value="Ethylene-responsive transcription factor 2"/>
    <property type="match status" value="1"/>
</dbReference>
<dbReference type="GO" id="GO:0005634">
    <property type="term" value="C:nucleus"/>
    <property type="evidence" value="ECO:0007669"/>
    <property type="project" value="UniProtKB-SubCell"/>
</dbReference>
<organism evidence="8 9">
    <name type="scientific">Nepenthes gracilis</name>
    <name type="common">Slender pitcher plant</name>
    <dbReference type="NCBI Taxonomy" id="150966"/>
    <lineage>
        <taxon>Eukaryota</taxon>
        <taxon>Viridiplantae</taxon>
        <taxon>Streptophyta</taxon>
        <taxon>Embryophyta</taxon>
        <taxon>Tracheophyta</taxon>
        <taxon>Spermatophyta</taxon>
        <taxon>Magnoliopsida</taxon>
        <taxon>eudicotyledons</taxon>
        <taxon>Gunneridae</taxon>
        <taxon>Pentapetalae</taxon>
        <taxon>Caryophyllales</taxon>
        <taxon>Nepenthaceae</taxon>
        <taxon>Nepenthes</taxon>
    </lineage>
</organism>
<dbReference type="AlphaFoldDB" id="A0AAD3T9B7"/>
<dbReference type="SUPFAM" id="SSF54171">
    <property type="entry name" value="DNA-binding domain"/>
    <property type="match status" value="1"/>
</dbReference>
<evidence type="ECO:0000256" key="5">
    <source>
        <dbReference type="ARBA" id="ARBA00023242"/>
    </source>
</evidence>
<evidence type="ECO:0000313" key="9">
    <source>
        <dbReference type="Proteomes" id="UP001279734"/>
    </source>
</evidence>
<evidence type="ECO:0000256" key="3">
    <source>
        <dbReference type="ARBA" id="ARBA00023125"/>
    </source>
</evidence>
<accession>A0AAD3T9B7</accession>